<dbReference type="EMBL" id="OR481006">
    <property type="protein sequence ID" value="WNO47399.1"/>
    <property type="molecule type" value="Genomic_DNA"/>
</dbReference>
<sequence>MMTEKHYKLTKISKTGYEFSTSDIEMVYDRLDEFVCTSCKVKRSEASNYCNENNIEGFEREQFIEEAFPDNYDSLPTLDKVKWLMSTDCGCEFMFEEFDSYHDYMVDKMEDVQDYFKRKQGKL</sequence>
<proteinExistence type="predicted"/>
<organism evidence="1">
    <name type="scientific">Staphylococcus phage vB_VibM_10AMN12</name>
    <dbReference type="NCBI Taxonomy" id="3076785"/>
    <lineage>
        <taxon>Viruses</taxon>
        <taxon>Duplodnaviria</taxon>
        <taxon>Heunggongvirae</taxon>
        <taxon>Uroviricota</taxon>
        <taxon>Caudoviricetes</taxon>
    </lineage>
</organism>
<accession>A0AA96KTF8</accession>
<name>A0AA96KTF8_9CAUD</name>
<reference evidence="1" key="1">
    <citation type="submission" date="2023-08" db="EMBL/GenBank/DDBJ databases">
        <authorList>
            <person name="Nazir A."/>
        </authorList>
    </citation>
    <scope>NUCLEOTIDE SEQUENCE</scope>
</reference>
<protein>
    <submittedName>
        <fullName evidence="1">Uncharacterized protein</fullName>
    </submittedName>
</protein>
<evidence type="ECO:0000313" key="1">
    <source>
        <dbReference type="EMBL" id="WNO47399.1"/>
    </source>
</evidence>